<evidence type="ECO:0000313" key="4">
    <source>
        <dbReference type="EMBL" id="KMW11964.1"/>
    </source>
</evidence>
<accession>A0A0J9BI61</accession>
<evidence type="ECO:0000313" key="5">
    <source>
        <dbReference type="Proteomes" id="UP000037392"/>
    </source>
</evidence>
<evidence type="ECO:0000259" key="3">
    <source>
        <dbReference type="Pfam" id="PF00294"/>
    </source>
</evidence>
<name>A0A0J9BI61_9FIRM</name>
<comment type="caution">
    <text evidence="4">The sequence shown here is derived from an EMBL/GenBank/DDBJ whole genome shotgun (WGS) entry which is preliminary data.</text>
</comment>
<protein>
    <recommendedName>
        <fullName evidence="3">Carbohydrate kinase PfkB domain-containing protein</fullName>
    </recommendedName>
</protein>
<dbReference type="SUPFAM" id="SSF53613">
    <property type="entry name" value="Ribokinase-like"/>
    <property type="match status" value="1"/>
</dbReference>
<dbReference type="InterPro" id="IPR011611">
    <property type="entry name" value="PfkB_dom"/>
</dbReference>
<dbReference type="InterPro" id="IPR029056">
    <property type="entry name" value="Ribokinase-like"/>
</dbReference>
<dbReference type="GO" id="GO:0016301">
    <property type="term" value="F:kinase activity"/>
    <property type="evidence" value="ECO:0007669"/>
    <property type="project" value="UniProtKB-KW"/>
</dbReference>
<reference evidence="4 5" key="1">
    <citation type="submission" date="2011-04" db="EMBL/GenBank/DDBJ databases">
        <title>The Genome Sequence of Clostridium citroniae WAL-19142.</title>
        <authorList>
            <consortium name="The Broad Institute Genome Sequencing Platform"/>
            <person name="Earl A."/>
            <person name="Ward D."/>
            <person name="Feldgarden M."/>
            <person name="Gevers D."/>
            <person name="Warren Y.A."/>
            <person name="Tyrrell K.L."/>
            <person name="Citron D.M."/>
            <person name="Goldstein E.J."/>
            <person name="Daigneault M."/>
            <person name="Allen-Vercoe E."/>
            <person name="Young S.K."/>
            <person name="Zeng Q."/>
            <person name="Gargeya S."/>
            <person name="Fitzgerald M."/>
            <person name="Haas B."/>
            <person name="Abouelleil A."/>
            <person name="Alvarado L."/>
            <person name="Arachchi H.M."/>
            <person name="Berlin A."/>
            <person name="Brown A."/>
            <person name="Chapman S.B."/>
            <person name="Chen Z."/>
            <person name="Dunbar C."/>
            <person name="Freedman E."/>
            <person name="Gearin G."/>
            <person name="Gellesch M."/>
            <person name="Goldberg J."/>
            <person name="Griggs A."/>
            <person name="Gujja S."/>
            <person name="Heilman E.R."/>
            <person name="Heiman D."/>
            <person name="Howarth C."/>
            <person name="Larson L."/>
            <person name="Lui A."/>
            <person name="MacDonald P.J."/>
            <person name="Mehta T."/>
            <person name="Montmayeur A."/>
            <person name="Murphy C."/>
            <person name="Neiman D."/>
            <person name="Pearson M."/>
            <person name="Priest M."/>
            <person name="Roberts A."/>
            <person name="Saif S."/>
            <person name="Shea T."/>
            <person name="Shenoy N."/>
            <person name="Sisk P."/>
            <person name="Stolte C."/>
            <person name="Sykes S."/>
            <person name="White J."/>
            <person name="Yandava C."/>
            <person name="Wortman J."/>
            <person name="Nusbaum C."/>
            <person name="Birren B."/>
        </authorList>
    </citation>
    <scope>NUCLEOTIDE SEQUENCE [LARGE SCALE GENOMIC DNA]</scope>
    <source>
        <strain evidence="4 5">WAL-19142</strain>
    </source>
</reference>
<dbReference type="PANTHER" id="PTHR10584">
    <property type="entry name" value="SUGAR KINASE"/>
    <property type="match status" value="1"/>
</dbReference>
<sequence length="316" mass="34789">MARTIGAIGDLTVDIIIPGLSRIPEWGQEVEIGKPILRLGGNIGNMAVGASALNSDFRIFSIVGKDEDGSFILNRIQELNLDAGNIEITDQESTCKTYACLRNDGERFMLTYKGTLECIESTMIKSNVGTDIVFLGGWCLPPRVEEERLIKCIEYWKGEKKIVSTDLIWSDDTWSHKNQLTNFLNKIDILFMNESELHALTGETGFDKAVIQVKKMMGIHGSGDGRLCIIKLGAEGAALIDGDKLFRAGAYPVTPVDTVGAGDLFNIGFLHAMFQIGMDSRNALEFASTFASVFISKYYGNPPTQNEIMDLMKQLA</sequence>
<dbReference type="GeneID" id="93166405"/>
<dbReference type="PATRIC" id="fig|742734.4.peg.5770"/>
<keyword evidence="2" id="KW-0418">Kinase</keyword>
<organism evidence="4 5">
    <name type="scientific">[Clostridium] citroniae WAL-19142</name>
    <dbReference type="NCBI Taxonomy" id="742734"/>
    <lineage>
        <taxon>Bacteria</taxon>
        <taxon>Bacillati</taxon>
        <taxon>Bacillota</taxon>
        <taxon>Clostridia</taxon>
        <taxon>Lachnospirales</taxon>
        <taxon>Lachnospiraceae</taxon>
        <taxon>Enterocloster</taxon>
    </lineage>
</organism>
<dbReference type="EMBL" id="ADLK01000053">
    <property type="protein sequence ID" value="KMW11964.1"/>
    <property type="molecule type" value="Genomic_DNA"/>
</dbReference>
<keyword evidence="1" id="KW-0808">Transferase</keyword>
<dbReference type="PANTHER" id="PTHR10584:SF166">
    <property type="entry name" value="RIBOKINASE"/>
    <property type="match status" value="1"/>
</dbReference>
<dbReference type="Pfam" id="PF00294">
    <property type="entry name" value="PfkB"/>
    <property type="match status" value="1"/>
</dbReference>
<dbReference type="Gene3D" id="3.40.1190.20">
    <property type="match status" value="1"/>
</dbReference>
<evidence type="ECO:0000256" key="2">
    <source>
        <dbReference type="ARBA" id="ARBA00022777"/>
    </source>
</evidence>
<gene>
    <name evidence="4" type="ORF">HMPREF9470_05394</name>
</gene>
<evidence type="ECO:0000256" key="1">
    <source>
        <dbReference type="ARBA" id="ARBA00022679"/>
    </source>
</evidence>
<dbReference type="Proteomes" id="UP000037392">
    <property type="component" value="Unassembled WGS sequence"/>
</dbReference>
<feature type="domain" description="Carbohydrate kinase PfkB" evidence="3">
    <location>
        <begin position="13"/>
        <end position="303"/>
    </location>
</feature>
<proteinExistence type="predicted"/>
<dbReference type="AlphaFoldDB" id="A0A0J9BI61"/>
<dbReference type="OrthoDB" id="9788681at2"/>
<dbReference type="RefSeq" id="WP_007858058.1">
    <property type="nucleotide sequence ID" value="NZ_KQ235887.1"/>
</dbReference>